<dbReference type="Pfam" id="PF13111">
    <property type="entry name" value="pPIWI_RE_X"/>
    <property type="match status" value="1"/>
</dbReference>
<dbReference type="InterPro" id="IPR025085">
    <property type="entry name" value="pPIWI_RE_X"/>
</dbReference>
<comment type="caution">
    <text evidence="4">The sequence shown here is derived from an EMBL/GenBank/DDBJ whole genome shotgun (WGS) entry which is preliminary data.</text>
</comment>
<gene>
    <name evidence="4" type="ORF">BJ982_003884</name>
</gene>
<feature type="compositionally biased region" description="Basic and acidic residues" evidence="1">
    <location>
        <begin position="932"/>
        <end position="954"/>
    </location>
</feature>
<dbReference type="Proteomes" id="UP000542210">
    <property type="component" value="Unassembled WGS sequence"/>
</dbReference>
<organism evidence="4 5">
    <name type="scientific">Sphaerisporangium siamense</name>
    <dbReference type="NCBI Taxonomy" id="795645"/>
    <lineage>
        <taxon>Bacteria</taxon>
        <taxon>Bacillati</taxon>
        <taxon>Actinomycetota</taxon>
        <taxon>Actinomycetes</taxon>
        <taxon>Streptosporangiales</taxon>
        <taxon>Streptosporangiaceae</taxon>
        <taxon>Sphaerisporangium</taxon>
    </lineage>
</organism>
<evidence type="ECO:0000259" key="2">
    <source>
        <dbReference type="Pfam" id="PF13032"/>
    </source>
</evidence>
<dbReference type="RefSeq" id="WP_184882030.1">
    <property type="nucleotide sequence ID" value="NZ_JACHND010000001.1"/>
</dbReference>
<feature type="domain" description="pPIWI-RE module N-terminal" evidence="3">
    <location>
        <begin position="17"/>
        <end position="419"/>
    </location>
</feature>
<feature type="region of interest" description="Disordered" evidence="1">
    <location>
        <begin position="929"/>
        <end position="962"/>
    </location>
</feature>
<feature type="region of interest" description="Disordered" evidence="1">
    <location>
        <begin position="408"/>
        <end position="427"/>
    </location>
</feature>
<reference evidence="4 5" key="1">
    <citation type="submission" date="2020-08" db="EMBL/GenBank/DDBJ databases">
        <title>Sequencing the genomes of 1000 actinobacteria strains.</title>
        <authorList>
            <person name="Klenk H.-P."/>
        </authorList>
    </citation>
    <scope>NUCLEOTIDE SEQUENCE [LARGE SCALE GENOMIC DNA]</scope>
    <source>
        <strain evidence="4 5">DSM 45784</strain>
    </source>
</reference>
<dbReference type="InterPro" id="IPR024996">
    <property type="entry name" value="RNaseH_pPIWI_RE"/>
</dbReference>
<dbReference type="EMBL" id="JACHND010000001">
    <property type="protein sequence ID" value="MBB4702340.1"/>
    <property type="molecule type" value="Genomic_DNA"/>
</dbReference>
<evidence type="ECO:0000259" key="3">
    <source>
        <dbReference type="Pfam" id="PF13111"/>
    </source>
</evidence>
<evidence type="ECO:0000313" key="4">
    <source>
        <dbReference type="EMBL" id="MBB4702340.1"/>
    </source>
</evidence>
<sequence>MTRDIATVPHANTLALRCTPALVGDSSVYLRVFDDDTRDAWRDLQRRAKRGGPEQIPYSIATTVLRVLTGGYVHLDKYLKFLASKEPLTDRTLLRMFTYLEGFALGMPTDAIPLNEPPQLAVLVSRTPQQHHFLAEYLAPRPGRQPVAPGWVYETVTWDLARQLAERPFTINMLHPLRKEDSTGKPRVYDWVPGDPRQVQYLPDSSGGLIAWHAPFGRIYNSDDINPEHPTARDAQYGLSNISLSMKTLPNITSPVLLLDSHVTRIYSNIVYAKTALVEQPKPGLPLLRVSLTGGGGMRTVNRLALQVLAHLKMDDAPLRQIEQRSASERQIVKVAQEKKEKPGFITPPPGQVRPIMPKNYAFAVGTGAGMHHLRLLADHVDAIFGGRAVHLGMPQVAMSFAARPTDPLRKKEKENREKAGLPTDNLGFPPVDDVHRSIAAAGYERLRLLCLYYRHETRLRMINCLAKAYSLAPGWLDPPEGQEVLLTPHVSVLFRNAEDFLAHGPVNGRRDAAKPFDKYLDGNSSVMVAALCETEYPEKLAKEDGDTAESMALKIEKIDAKFQTRRFLVGHDVTAQYLLGKRRGQFGKPDEVVQPAEKDHPAYMALCDLYRSLGIIDQRIERALVTEDDESVLPRMTFCGVHVRKQAGNTGPFDEPRRIILASALVPSAEPGGVWTMLGWTSIERKWQPYRQANNVFHANSYPEHRRGTGQREEQRWAEAGQDIDQALADLSEYLDGEPYAVVVDGHACRRIWPGLQNQNLNRAPDPDEQRTWLPGAGIAPHKRPAAVIRINIKSDEVPQPVSITQVNKDGTSKEARTSPKLYRLTPDFGIPTWMLFNVPRNYDGSGGGRLGSTKTRWDAPIGKGGDNAADREKNELKAPWYTMTATEIHPFVFSAEIDAEALAIATARLCHQTIAWSDRSRYPAPLHAAKQMDLDHPEYRRSAPPEEQPRLGDEEEFVDE</sequence>
<proteinExistence type="predicted"/>
<dbReference type="Pfam" id="PF13032">
    <property type="entry name" value="RNaseH_pPIWI_RE"/>
    <property type="match status" value="1"/>
</dbReference>
<evidence type="ECO:0000313" key="5">
    <source>
        <dbReference type="Proteomes" id="UP000542210"/>
    </source>
</evidence>
<protein>
    <recommendedName>
        <fullName evidence="6">DUF3893 domain-containing protein</fullName>
    </recommendedName>
</protein>
<evidence type="ECO:0008006" key="6">
    <source>
        <dbReference type="Google" id="ProtNLM"/>
    </source>
</evidence>
<keyword evidence="5" id="KW-1185">Reference proteome</keyword>
<dbReference type="AlphaFoldDB" id="A0A7W7GB20"/>
<accession>A0A7W7GB20</accession>
<feature type="compositionally biased region" description="Basic and acidic residues" evidence="1">
    <location>
        <begin position="408"/>
        <end position="420"/>
    </location>
</feature>
<feature type="domain" description="pPIWI-RE RNaseH" evidence="2">
    <location>
        <begin position="640"/>
        <end position="940"/>
    </location>
</feature>
<evidence type="ECO:0000256" key="1">
    <source>
        <dbReference type="SAM" id="MobiDB-lite"/>
    </source>
</evidence>
<name>A0A7W7GB20_9ACTN</name>